<comment type="caution">
    <text evidence="2">The sequence shown here is derived from an EMBL/GenBank/DDBJ whole genome shotgun (WGS) entry which is preliminary data.</text>
</comment>
<accession>A0AAV3XFJ8</accession>
<protein>
    <submittedName>
        <fullName evidence="2">Glycosyl transferase, group 1 family protein</fullName>
    </submittedName>
</protein>
<dbReference type="RefSeq" id="WP_226586114.1">
    <property type="nucleotide sequence ID" value="NZ_BLAY01000086.1"/>
</dbReference>
<dbReference type="Proteomes" id="UP001050975">
    <property type="component" value="Unassembled WGS sequence"/>
</dbReference>
<dbReference type="Pfam" id="PF13692">
    <property type="entry name" value="Glyco_trans_1_4"/>
    <property type="match status" value="1"/>
</dbReference>
<sequence length="378" mass="43463">MKILSISNCPLIEYQGSGYIILNFCRGLRDRGHEVDLFGPESYEPFEFLKGRATSYRQAVGILFLTLGQLTKKKYDIVEFYGGESWLTALVLSKIYQRNFLMVSHSNGLETRLYKTLVAASKTGAMTSPFTKWYQFDQTALFKSAFTQVDALVTLSEDELKYALTLEYMDRYHAIFVENGLREDYLNLNVEFERQPVIGYCGTWIERKGINLIKSDISQVLVEFPNCKFKLIGVGYNFKKEEHFPREVCSQIEVIPLVENKQELRSIYQSISIFILPSFYESFGIVTAEAMACGCAVVVSKIGFGASLKHRQEAIVMEKLTSPNLYQGVKDLLQDQTLCLRIAKAGYQRVQNLRWDLAVEVLENNYLKWLNEFQQKKQ</sequence>
<proteinExistence type="predicted"/>
<evidence type="ECO:0000313" key="3">
    <source>
        <dbReference type="Proteomes" id="UP001050975"/>
    </source>
</evidence>
<dbReference type="Pfam" id="PF13439">
    <property type="entry name" value="Glyco_transf_4"/>
    <property type="match status" value="1"/>
</dbReference>
<evidence type="ECO:0000259" key="1">
    <source>
        <dbReference type="Pfam" id="PF13439"/>
    </source>
</evidence>
<dbReference type="GO" id="GO:0016757">
    <property type="term" value="F:glycosyltransferase activity"/>
    <property type="evidence" value="ECO:0007669"/>
    <property type="project" value="TreeGrafter"/>
</dbReference>
<dbReference type="InterPro" id="IPR028098">
    <property type="entry name" value="Glyco_trans_4-like_N"/>
</dbReference>
<dbReference type="PANTHER" id="PTHR45947:SF3">
    <property type="entry name" value="SULFOQUINOVOSYL TRANSFERASE SQD2"/>
    <property type="match status" value="1"/>
</dbReference>
<dbReference type="PANTHER" id="PTHR45947">
    <property type="entry name" value="SULFOQUINOVOSYL TRANSFERASE SQD2"/>
    <property type="match status" value="1"/>
</dbReference>
<organism evidence="2 3">
    <name type="scientific">Microseira wollei NIES-4236</name>
    <dbReference type="NCBI Taxonomy" id="2530354"/>
    <lineage>
        <taxon>Bacteria</taxon>
        <taxon>Bacillati</taxon>
        <taxon>Cyanobacteriota</taxon>
        <taxon>Cyanophyceae</taxon>
        <taxon>Oscillatoriophycideae</taxon>
        <taxon>Aerosakkonematales</taxon>
        <taxon>Aerosakkonemataceae</taxon>
        <taxon>Microseira</taxon>
    </lineage>
</organism>
<name>A0AAV3XFJ8_9CYAN</name>
<keyword evidence="2" id="KW-0808">Transferase</keyword>
<dbReference type="CDD" id="cd03801">
    <property type="entry name" value="GT4_PimA-like"/>
    <property type="match status" value="1"/>
</dbReference>
<dbReference type="InterPro" id="IPR050194">
    <property type="entry name" value="Glycosyltransferase_grp1"/>
</dbReference>
<dbReference type="AlphaFoldDB" id="A0AAV3XFJ8"/>
<keyword evidence="3" id="KW-1185">Reference proteome</keyword>
<dbReference type="Gene3D" id="3.40.50.2000">
    <property type="entry name" value="Glycogen Phosphorylase B"/>
    <property type="match status" value="2"/>
</dbReference>
<reference evidence="2" key="1">
    <citation type="submission" date="2019-10" db="EMBL/GenBank/DDBJ databases">
        <title>Draft genome sequece of Microseira wollei NIES-4236.</title>
        <authorList>
            <person name="Yamaguchi H."/>
            <person name="Suzuki S."/>
            <person name="Kawachi M."/>
        </authorList>
    </citation>
    <scope>NUCLEOTIDE SEQUENCE</scope>
    <source>
        <strain evidence="2">NIES-4236</strain>
    </source>
</reference>
<feature type="domain" description="Glycosyltransferase subfamily 4-like N-terminal" evidence="1">
    <location>
        <begin position="16"/>
        <end position="165"/>
    </location>
</feature>
<gene>
    <name evidence="2" type="ORF">MiSe_50820</name>
</gene>
<dbReference type="EMBL" id="BLAY01000086">
    <property type="protein sequence ID" value="GET40273.1"/>
    <property type="molecule type" value="Genomic_DNA"/>
</dbReference>
<evidence type="ECO:0000313" key="2">
    <source>
        <dbReference type="EMBL" id="GET40273.1"/>
    </source>
</evidence>
<dbReference type="SUPFAM" id="SSF53756">
    <property type="entry name" value="UDP-Glycosyltransferase/glycogen phosphorylase"/>
    <property type="match status" value="1"/>
</dbReference>